<evidence type="ECO:0000313" key="3">
    <source>
        <dbReference type="Proteomes" id="UP000027222"/>
    </source>
</evidence>
<dbReference type="HOGENOM" id="CLU_1506918_0_0_1"/>
<organism evidence="2 3">
    <name type="scientific">Galerina marginata (strain CBS 339.88)</name>
    <dbReference type="NCBI Taxonomy" id="685588"/>
    <lineage>
        <taxon>Eukaryota</taxon>
        <taxon>Fungi</taxon>
        <taxon>Dikarya</taxon>
        <taxon>Basidiomycota</taxon>
        <taxon>Agaricomycotina</taxon>
        <taxon>Agaricomycetes</taxon>
        <taxon>Agaricomycetidae</taxon>
        <taxon>Agaricales</taxon>
        <taxon>Agaricineae</taxon>
        <taxon>Strophariaceae</taxon>
        <taxon>Galerina</taxon>
    </lineage>
</organism>
<dbReference type="AlphaFoldDB" id="A0A067TR06"/>
<dbReference type="InterPro" id="IPR024079">
    <property type="entry name" value="MetalloPept_cat_dom_sf"/>
</dbReference>
<proteinExistence type="predicted"/>
<evidence type="ECO:0000313" key="2">
    <source>
        <dbReference type="EMBL" id="KDR85606.1"/>
    </source>
</evidence>
<sequence>ATYIICSASRQALINAAAASTEMCASSVSYISSSHTTMSTRFTSARCNNVLSHFKFINCNTFSFTRDCSCTNSSYAYLNHLAAKSQMAFDITTGTFCNAPNTRSDSKVRGTDAGRNESSHYTQGGIDGYSDAKGLATSNPASAITSADSHEYLAEDNPLLVKRRNDIEYHPKQKQFYIP</sequence>
<dbReference type="Proteomes" id="UP000027222">
    <property type="component" value="Unassembled WGS sequence"/>
</dbReference>
<keyword evidence="3" id="KW-1185">Reference proteome</keyword>
<gene>
    <name evidence="2" type="ORF">GALMADRAFT_51782</name>
</gene>
<feature type="compositionally biased region" description="Basic and acidic residues" evidence="1">
    <location>
        <begin position="104"/>
        <end position="118"/>
    </location>
</feature>
<dbReference type="EMBL" id="KL142367">
    <property type="protein sequence ID" value="KDR85606.1"/>
    <property type="molecule type" value="Genomic_DNA"/>
</dbReference>
<reference evidence="3" key="1">
    <citation type="journal article" date="2014" name="Proc. Natl. Acad. Sci. U.S.A.">
        <title>Extensive sampling of basidiomycete genomes demonstrates inadequacy of the white-rot/brown-rot paradigm for wood decay fungi.</title>
        <authorList>
            <person name="Riley R."/>
            <person name="Salamov A.A."/>
            <person name="Brown D.W."/>
            <person name="Nagy L.G."/>
            <person name="Floudas D."/>
            <person name="Held B.W."/>
            <person name="Levasseur A."/>
            <person name="Lombard V."/>
            <person name="Morin E."/>
            <person name="Otillar R."/>
            <person name="Lindquist E.A."/>
            <person name="Sun H."/>
            <person name="LaButti K.M."/>
            <person name="Schmutz J."/>
            <person name="Jabbour D."/>
            <person name="Luo H."/>
            <person name="Baker S.E."/>
            <person name="Pisabarro A.G."/>
            <person name="Walton J.D."/>
            <person name="Blanchette R.A."/>
            <person name="Henrissat B."/>
            <person name="Martin F."/>
            <person name="Cullen D."/>
            <person name="Hibbett D.S."/>
            <person name="Grigoriev I.V."/>
        </authorList>
    </citation>
    <scope>NUCLEOTIDE SEQUENCE [LARGE SCALE GENOMIC DNA]</scope>
    <source>
        <strain evidence="3">CBS 339.88</strain>
    </source>
</reference>
<dbReference type="SUPFAM" id="SSF55486">
    <property type="entry name" value="Metalloproteases ('zincins'), catalytic domain"/>
    <property type="match status" value="1"/>
</dbReference>
<dbReference type="Gene3D" id="3.40.390.10">
    <property type="entry name" value="Collagenase (Catalytic Domain)"/>
    <property type="match status" value="1"/>
</dbReference>
<feature type="non-terminal residue" evidence="2">
    <location>
        <position position="1"/>
    </location>
</feature>
<feature type="region of interest" description="Disordered" evidence="1">
    <location>
        <begin position="103"/>
        <end position="126"/>
    </location>
</feature>
<dbReference type="GO" id="GO:0008237">
    <property type="term" value="F:metallopeptidase activity"/>
    <property type="evidence" value="ECO:0007669"/>
    <property type="project" value="InterPro"/>
</dbReference>
<accession>A0A067TR06</accession>
<protein>
    <submittedName>
        <fullName evidence="2">Uncharacterized protein</fullName>
    </submittedName>
</protein>
<dbReference type="STRING" id="685588.A0A067TR06"/>
<name>A0A067TR06_GALM3</name>
<evidence type="ECO:0000256" key="1">
    <source>
        <dbReference type="SAM" id="MobiDB-lite"/>
    </source>
</evidence>